<accession>A0A381SYN8</accession>
<feature type="transmembrane region" description="Helical" evidence="1">
    <location>
        <begin position="172"/>
        <end position="195"/>
    </location>
</feature>
<gene>
    <name evidence="2" type="ORF">METZ01_LOCUS61999</name>
</gene>
<feature type="transmembrane region" description="Helical" evidence="1">
    <location>
        <begin position="323"/>
        <end position="344"/>
    </location>
</feature>
<organism evidence="2">
    <name type="scientific">marine metagenome</name>
    <dbReference type="NCBI Taxonomy" id="408172"/>
    <lineage>
        <taxon>unclassified sequences</taxon>
        <taxon>metagenomes</taxon>
        <taxon>ecological metagenomes</taxon>
    </lineage>
</organism>
<protein>
    <submittedName>
        <fullName evidence="2">Uncharacterized protein</fullName>
    </submittedName>
</protein>
<feature type="transmembrane region" description="Helical" evidence="1">
    <location>
        <begin position="288"/>
        <end position="311"/>
    </location>
</feature>
<dbReference type="AlphaFoldDB" id="A0A381SYN8"/>
<keyword evidence="1" id="KW-1133">Transmembrane helix</keyword>
<sequence>MQQAQVEDIARRLACRDRIAWYCARLEILWDFPSGVQISLSAPPPAIHLRRRWTQRVPYAVSRFATTVEGEDSGSTVGLQAGSEPLRLTDVQLPWRFAERDERLALLDVFLEDFVFHAAMIRKQWRAGELTCLGLALAGMVLGAWDLGIGELAGGGDYNRVGLSGFRNLSDFSLMLALLSMIAWAGVLVTIWSRYPIMRENLVYLGIAMLAVQMGSISAHSQSPDFPNGSVARDWAMLGIANLVLFFLSIVVVHRAVIETRDIHVEERHAHPDPRVVQKAWRDHSLRAWSLSLGMWMILVNLMAWSGAHAIADRPPIESYSNLVVAMFVVTGFLSAGFLMHILWYPQFMLGGAEDRIQSVRAREVAGEAPEPIPKAEQGKCPICSNNTPAIRHATGRIEVTCTSECSGLGKPGTSCPECDSTLPTRIECPSCSSNTTIVSHFSRSEAW</sequence>
<keyword evidence="1" id="KW-0812">Transmembrane</keyword>
<feature type="transmembrane region" description="Helical" evidence="1">
    <location>
        <begin position="235"/>
        <end position="258"/>
    </location>
</feature>
<dbReference type="EMBL" id="UINC01003775">
    <property type="protein sequence ID" value="SVA09145.1"/>
    <property type="molecule type" value="Genomic_DNA"/>
</dbReference>
<name>A0A381SYN8_9ZZZZ</name>
<keyword evidence="1" id="KW-0472">Membrane</keyword>
<evidence type="ECO:0000256" key="1">
    <source>
        <dbReference type="SAM" id="Phobius"/>
    </source>
</evidence>
<feature type="transmembrane region" description="Helical" evidence="1">
    <location>
        <begin position="202"/>
        <end position="223"/>
    </location>
</feature>
<proteinExistence type="predicted"/>
<feature type="transmembrane region" description="Helical" evidence="1">
    <location>
        <begin position="130"/>
        <end position="152"/>
    </location>
</feature>
<evidence type="ECO:0000313" key="2">
    <source>
        <dbReference type="EMBL" id="SVA09145.1"/>
    </source>
</evidence>
<reference evidence="2" key="1">
    <citation type="submission" date="2018-05" db="EMBL/GenBank/DDBJ databases">
        <authorList>
            <person name="Lanie J.A."/>
            <person name="Ng W.-L."/>
            <person name="Kazmierczak K.M."/>
            <person name="Andrzejewski T.M."/>
            <person name="Davidsen T.M."/>
            <person name="Wayne K.J."/>
            <person name="Tettelin H."/>
            <person name="Glass J.I."/>
            <person name="Rusch D."/>
            <person name="Podicherti R."/>
            <person name="Tsui H.-C.T."/>
            <person name="Winkler M.E."/>
        </authorList>
    </citation>
    <scope>NUCLEOTIDE SEQUENCE</scope>
</reference>